<evidence type="ECO:0008006" key="4">
    <source>
        <dbReference type="Google" id="ProtNLM"/>
    </source>
</evidence>
<name>A0A821LIX1_9NEOP</name>
<dbReference type="SMART" id="SM00086">
    <property type="entry name" value="PAC"/>
    <property type="match status" value="1"/>
</dbReference>
<dbReference type="AlphaFoldDB" id="A0A821LIX1"/>
<dbReference type="CDD" id="cd00130">
    <property type="entry name" value="PAS"/>
    <property type="match status" value="1"/>
</dbReference>
<dbReference type="OrthoDB" id="7788762at2759"/>
<accession>A0A821LIX1</accession>
<organism evidence="2 3">
    <name type="scientific">Pieris macdunnoughi</name>
    <dbReference type="NCBI Taxonomy" id="345717"/>
    <lineage>
        <taxon>Eukaryota</taxon>
        <taxon>Metazoa</taxon>
        <taxon>Ecdysozoa</taxon>
        <taxon>Arthropoda</taxon>
        <taxon>Hexapoda</taxon>
        <taxon>Insecta</taxon>
        <taxon>Pterygota</taxon>
        <taxon>Neoptera</taxon>
        <taxon>Endopterygota</taxon>
        <taxon>Lepidoptera</taxon>
        <taxon>Glossata</taxon>
        <taxon>Ditrysia</taxon>
        <taxon>Papilionoidea</taxon>
        <taxon>Pieridae</taxon>
        <taxon>Pierinae</taxon>
        <taxon>Pieris</taxon>
    </lineage>
</organism>
<proteinExistence type="predicted"/>
<reference evidence="2" key="1">
    <citation type="submission" date="2021-02" db="EMBL/GenBank/DDBJ databases">
        <authorList>
            <person name="Steward A R."/>
        </authorList>
    </citation>
    <scope>NUCLEOTIDE SEQUENCE</scope>
</reference>
<dbReference type="InterPro" id="IPR001610">
    <property type="entry name" value="PAC"/>
</dbReference>
<dbReference type="SUPFAM" id="SSF55785">
    <property type="entry name" value="PYP-like sensor domain (PAS domain)"/>
    <property type="match status" value="1"/>
</dbReference>
<dbReference type="Pfam" id="PF14598">
    <property type="entry name" value="PAS_11"/>
    <property type="match status" value="1"/>
</dbReference>
<dbReference type="InterPro" id="IPR050933">
    <property type="entry name" value="Circadian_TF"/>
</dbReference>
<dbReference type="Proteomes" id="UP000663880">
    <property type="component" value="Unassembled WGS sequence"/>
</dbReference>
<feature type="compositionally biased region" description="Polar residues" evidence="1">
    <location>
        <begin position="270"/>
        <end position="279"/>
    </location>
</feature>
<comment type="caution">
    <text evidence="2">The sequence shown here is derived from an EMBL/GenBank/DDBJ whole genome shotgun (WGS) entry which is preliminary data.</text>
</comment>
<dbReference type="InterPro" id="IPR000014">
    <property type="entry name" value="PAS"/>
</dbReference>
<dbReference type="InterPro" id="IPR035965">
    <property type="entry name" value="PAS-like_dom_sf"/>
</dbReference>
<sequence>MNREFVGKALLCKSSSMPTPHCWSLVFIGIARPATETFMTERFLESFKMEYRTRHSIDGQIIQCEQRIALVTGYMTHEVSGVNAMNFMHRDDVRWVIIALREMYDENRLYGESCYRLMTKNGQFIYMRTRGHLDVDKNTNAVTSFVCTNTVVNEREGKELIRLMKKKFMLLVNNGDTKELDDINVSEENSSSLPVEDPEQLQEVILHLVTNLPSRDNTDNVLDSPNDINYTRLSIIPPQRDRILNAILRSSFVIGNANHVSDGNSEAGCSGNSQITYNNPDEDTEPPTKLPKNYDDISDESLMEVLKLDPNDQLKITEIDTHGINYKDVLEEAYHNKKMYFNNINN</sequence>
<evidence type="ECO:0000256" key="1">
    <source>
        <dbReference type="SAM" id="MobiDB-lite"/>
    </source>
</evidence>
<feature type="region of interest" description="Disordered" evidence="1">
    <location>
        <begin position="263"/>
        <end position="288"/>
    </location>
</feature>
<keyword evidence="3" id="KW-1185">Reference proteome</keyword>
<dbReference type="PANTHER" id="PTHR23042">
    <property type="entry name" value="CIRCADIAN PROTEIN CLOCK/ARNT/BMAL/PAS"/>
    <property type="match status" value="1"/>
</dbReference>
<evidence type="ECO:0000313" key="3">
    <source>
        <dbReference type="Proteomes" id="UP000663880"/>
    </source>
</evidence>
<gene>
    <name evidence="2" type="ORF">PMACD_LOCUS696</name>
</gene>
<dbReference type="EMBL" id="CAJOBZ010000001">
    <property type="protein sequence ID" value="CAF4751228.1"/>
    <property type="molecule type" value="Genomic_DNA"/>
</dbReference>
<evidence type="ECO:0000313" key="2">
    <source>
        <dbReference type="EMBL" id="CAF4751228.1"/>
    </source>
</evidence>
<protein>
    <recommendedName>
        <fullName evidence="4">Methoprene-tolerant protein</fullName>
    </recommendedName>
</protein>
<dbReference type="Gene3D" id="3.30.450.20">
    <property type="entry name" value="PAS domain"/>
    <property type="match status" value="1"/>
</dbReference>